<dbReference type="Proteomes" id="UP000199393">
    <property type="component" value="Chromosome I"/>
</dbReference>
<name>A0A1C3MXC9_9ACTN</name>
<dbReference type="InterPro" id="IPR021398">
    <property type="entry name" value="DUF3037"/>
</dbReference>
<proteinExistence type="predicted"/>
<dbReference type="EMBL" id="LT598496">
    <property type="protein sequence ID" value="SBV24975.1"/>
    <property type="molecule type" value="Genomic_DNA"/>
</dbReference>
<dbReference type="STRING" id="307121.GA0070620_0441"/>
<evidence type="ECO:0008006" key="3">
    <source>
        <dbReference type="Google" id="ProtNLM"/>
    </source>
</evidence>
<dbReference type="AlphaFoldDB" id="A0A1C3MXC9"/>
<evidence type="ECO:0000313" key="2">
    <source>
        <dbReference type="Proteomes" id="UP000199393"/>
    </source>
</evidence>
<organism evidence="1 2">
    <name type="scientific">Micromonospora krabiensis</name>
    <dbReference type="NCBI Taxonomy" id="307121"/>
    <lineage>
        <taxon>Bacteria</taxon>
        <taxon>Bacillati</taxon>
        <taxon>Actinomycetota</taxon>
        <taxon>Actinomycetes</taxon>
        <taxon>Micromonosporales</taxon>
        <taxon>Micromonosporaceae</taxon>
        <taxon>Micromonospora</taxon>
    </lineage>
</organism>
<evidence type="ECO:0000313" key="1">
    <source>
        <dbReference type="EMBL" id="SBV24975.1"/>
    </source>
</evidence>
<dbReference type="RefSeq" id="WP_091588026.1">
    <property type="nucleotide sequence ID" value="NZ_JBHRWG010000002.1"/>
</dbReference>
<protein>
    <recommendedName>
        <fullName evidence="3">DUF3037 domain-containing protein</fullName>
    </recommendedName>
</protein>
<dbReference type="Pfam" id="PF11236">
    <property type="entry name" value="DUF3037"/>
    <property type="match status" value="1"/>
</dbReference>
<gene>
    <name evidence="1" type="ORF">GA0070620_0441</name>
</gene>
<reference evidence="2" key="1">
    <citation type="submission" date="2016-06" db="EMBL/GenBank/DDBJ databases">
        <authorList>
            <person name="Varghese N."/>
        </authorList>
    </citation>
    <scope>NUCLEOTIDE SEQUENCE [LARGE SCALE GENOMIC DNA]</scope>
    <source>
        <strain evidence="2">DSM 45344</strain>
    </source>
</reference>
<accession>A0A1C3MXC9</accession>
<dbReference type="OrthoDB" id="9803207at2"/>
<dbReference type="PATRIC" id="fig|307121.4.peg.451"/>
<sequence>MRNPFEYALIRAVPRVERGEQINVGVILYCQARDFLSARTHIDERRLRALSADVDVEQVAAALSGWDLTCAGGEHGGPAAAMRLGERFRWLTAPRSTLIQPGPVHTGLTSDPAADLDRLSILLVH</sequence>
<keyword evidence="2" id="KW-1185">Reference proteome</keyword>